<dbReference type="eggNOG" id="COG0226">
    <property type="taxonomic scope" value="Bacteria"/>
</dbReference>
<dbReference type="NCBIfam" id="TIGR02136">
    <property type="entry name" value="ptsS_2"/>
    <property type="match status" value="1"/>
</dbReference>
<keyword evidence="2 4" id="KW-0813">Transport</keyword>
<dbReference type="GO" id="GO:0006817">
    <property type="term" value="P:phosphate ion transport"/>
    <property type="evidence" value="ECO:0007669"/>
    <property type="project" value="UniProtKB-UniRule"/>
</dbReference>
<keyword evidence="3 4" id="KW-0732">Signal</keyword>
<name>A0A0T9JLB9_YERPU</name>
<protein>
    <recommendedName>
        <fullName evidence="4">Phosphate-binding protein</fullName>
    </recommendedName>
</protein>
<dbReference type="EMBL" id="UHJC01000001">
    <property type="protein sequence ID" value="SUP81086.1"/>
    <property type="molecule type" value="Genomic_DNA"/>
</dbReference>
<accession>A0A0T9JLB9</accession>
<gene>
    <name evidence="6" type="primary">sphX</name>
    <name evidence="6" type="ORF">NCTC8580_01163</name>
</gene>
<dbReference type="AlphaFoldDB" id="A0A0T9JLB9"/>
<evidence type="ECO:0000313" key="6">
    <source>
        <dbReference type="EMBL" id="SUP81086.1"/>
    </source>
</evidence>
<sequence length="348" mass="37267">MKWRKLALLNVMLWHSYTVFAQSIALVQPVALTQSVALVPPVTLVSPSITVSPAVPMPVANTLSGNLSSVGSDTLANLMSLWANDFNHHYPGVNLQIQAAGSSTAPAALAAGATQLGPMSRPMKAGEIAAFIQRYGYPPLAVPVAVDALVVFVHQDNPLNRLTLSQLDAIFSQNRRCGEPQKIQRFGDLGLSGDWAARPLQRYGRNSASGTYGYFKRRVLCDGDFVNNINELPGSASVVQAVAGSLNGIGYSSIGFRNSGVKSLPLAANGQDFVMPTAENVSNGLYPLSRYLYIYINKAPGRPLEALTAAFLERALSPEGQKLVSHDGYLPLPPAMLNKTRKTLGFTD</sequence>
<comment type="subcellular location">
    <subcellularLocation>
        <location evidence="4">Periplasm</location>
    </subcellularLocation>
    <subcellularLocation>
        <location evidence="4">Secreted</location>
    </subcellularLocation>
</comment>
<comment type="similarity">
    <text evidence="1 4">Belongs to the PstS family.</text>
</comment>
<keyword evidence="4" id="KW-0964">Secreted</keyword>
<evidence type="ECO:0000313" key="7">
    <source>
        <dbReference type="Proteomes" id="UP000255087"/>
    </source>
</evidence>
<keyword evidence="4" id="KW-0574">Periplasm</keyword>
<evidence type="ECO:0000256" key="4">
    <source>
        <dbReference type="RuleBase" id="RU367119"/>
    </source>
</evidence>
<comment type="function">
    <text evidence="4">Involved in the system for phosphate transport across the cytoplasmic membrane.</text>
</comment>
<feature type="chain" id="PRO_5027143062" description="Phosphate-binding protein" evidence="4">
    <location>
        <begin position="22"/>
        <end position="348"/>
    </location>
</feature>
<dbReference type="Proteomes" id="UP000255087">
    <property type="component" value="Unassembled WGS sequence"/>
</dbReference>
<dbReference type="Gene3D" id="3.40.190.10">
    <property type="entry name" value="Periplasmic binding protein-like II"/>
    <property type="match status" value="2"/>
</dbReference>
<evidence type="ECO:0000256" key="1">
    <source>
        <dbReference type="ARBA" id="ARBA00008725"/>
    </source>
</evidence>
<dbReference type="Pfam" id="PF12849">
    <property type="entry name" value="PBP_like_2"/>
    <property type="match status" value="1"/>
</dbReference>
<dbReference type="SUPFAM" id="SSF53850">
    <property type="entry name" value="Periplasmic binding protein-like II"/>
    <property type="match status" value="1"/>
</dbReference>
<dbReference type="CDD" id="cd13653">
    <property type="entry name" value="PBP2_phosphate_like_1"/>
    <property type="match status" value="1"/>
</dbReference>
<dbReference type="GO" id="GO:0005576">
    <property type="term" value="C:extracellular region"/>
    <property type="evidence" value="ECO:0007669"/>
    <property type="project" value="UniProtKB-SubCell"/>
</dbReference>
<dbReference type="PANTHER" id="PTHR30570:SF6">
    <property type="entry name" value="PHOSPHATE-BINDING PROTEIN PSTS"/>
    <property type="match status" value="1"/>
</dbReference>
<dbReference type="PANTHER" id="PTHR30570">
    <property type="entry name" value="PERIPLASMIC PHOSPHATE BINDING COMPONENT OF PHOSPHATE ABC TRANSPORTER"/>
    <property type="match status" value="1"/>
</dbReference>
<evidence type="ECO:0000256" key="2">
    <source>
        <dbReference type="ARBA" id="ARBA00022448"/>
    </source>
</evidence>
<feature type="signal peptide" evidence="4">
    <location>
        <begin position="1"/>
        <end position="21"/>
    </location>
</feature>
<keyword evidence="4" id="KW-0592">Phosphate transport</keyword>
<dbReference type="InterPro" id="IPR050811">
    <property type="entry name" value="Phosphate_ABC_transporter"/>
</dbReference>
<feature type="domain" description="PBP" evidence="5">
    <location>
        <begin position="61"/>
        <end position="318"/>
    </location>
</feature>
<dbReference type="GO" id="GO:0007155">
    <property type="term" value="P:cell adhesion"/>
    <property type="evidence" value="ECO:0007669"/>
    <property type="project" value="UniProtKB-UniRule"/>
</dbReference>
<dbReference type="GO" id="GO:0042597">
    <property type="term" value="C:periplasmic space"/>
    <property type="evidence" value="ECO:0007669"/>
    <property type="project" value="UniProtKB-SubCell"/>
</dbReference>
<dbReference type="GO" id="GO:0042301">
    <property type="term" value="F:phosphate ion binding"/>
    <property type="evidence" value="ECO:0007669"/>
    <property type="project" value="UniProtKB-UniRule"/>
</dbReference>
<dbReference type="InterPro" id="IPR011862">
    <property type="entry name" value="Phos-bd"/>
</dbReference>
<evidence type="ECO:0000259" key="5">
    <source>
        <dbReference type="Pfam" id="PF12849"/>
    </source>
</evidence>
<dbReference type="InterPro" id="IPR024370">
    <property type="entry name" value="PBP_domain"/>
</dbReference>
<organism evidence="6 7">
    <name type="scientific">Yersinia pseudotuberculosis</name>
    <dbReference type="NCBI Taxonomy" id="633"/>
    <lineage>
        <taxon>Bacteria</taxon>
        <taxon>Pseudomonadati</taxon>
        <taxon>Pseudomonadota</taxon>
        <taxon>Gammaproteobacteria</taxon>
        <taxon>Enterobacterales</taxon>
        <taxon>Yersiniaceae</taxon>
        <taxon>Yersinia</taxon>
    </lineage>
</organism>
<proteinExistence type="inferred from homology"/>
<evidence type="ECO:0000256" key="3">
    <source>
        <dbReference type="ARBA" id="ARBA00022729"/>
    </source>
</evidence>
<dbReference type="RefSeq" id="WP_033851499.1">
    <property type="nucleotide sequence ID" value="NZ_CPWG01000022.1"/>
</dbReference>
<reference evidence="6 7" key="1">
    <citation type="submission" date="2018-06" db="EMBL/GenBank/DDBJ databases">
        <authorList>
            <consortium name="Pathogen Informatics"/>
            <person name="Doyle S."/>
        </authorList>
    </citation>
    <scope>NUCLEOTIDE SEQUENCE [LARGE SCALE GENOMIC DNA]</scope>
    <source>
        <strain evidence="6 7">NCTC8580</strain>
    </source>
</reference>